<dbReference type="PANTHER" id="PTHR30294">
    <property type="entry name" value="MEMBRANE COMPONENT OF ABC TRANSPORTER YHHJ-RELATED"/>
    <property type="match status" value="1"/>
</dbReference>
<gene>
    <name evidence="10" type="ORF">EZS26_003468</name>
</gene>
<dbReference type="EMBL" id="SNRX01000089">
    <property type="protein sequence ID" value="KAA6300384.1"/>
    <property type="molecule type" value="Genomic_DNA"/>
</dbReference>
<evidence type="ECO:0000256" key="2">
    <source>
        <dbReference type="ARBA" id="ARBA00007783"/>
    </source>
</evidence>
<evidence type="ECO:0000256" key="4">
    <source>
        <dbReference type="ARBA" id="ARBA00022475"/>
    </source>
</evidence>
<dbReference type="Pfam" id="PF12698">
    <property type="entry name" value="ABC2_membrane_3"/>
    <property type="match status" value="1"/>
</dbReference>
<accession>A0A5M8NXN0</accession>
<dbReference type="GO" id="GO:0140359">
    <property type="term" value="F:ABC-type transporter activity"/>
    <property type="evidence" value="ECO:0007669"/>
    <property type="project" value="InterPro"/>
</dbReference>
<dbReference type="InterPro" id="IPR051449">
    <property type="entry name" value="ABC-2_transporter_component"/>
</dbReference>
<feature type="transmembrane region" description="Helical" evidence="8">
    <location>
        <begin position="289"/>
        <end position="308"/>
    </location>
</feature>
<keyword evidence="3" id="KW-0813">Transport</keyword>
<keyword evidence="4" id="KW-1003">Cell membrane</keyword>
<evidence type="ECO:0000256" key="7">
    <source>
        <dbReference type="ARBA" id="ARBA00023136"/>
    </source>
</evidence>
<protein>
    <submittedName>
        <fullName evidence="10">IABC-2 type transport system permease protein</fullName>
    </submittedName>
</protein>
<dbReference type="PROSITE" id="PS51012">
    <property type="entry name" value="ABC_TM2"/>
    <property type="match status" value="1"/>
</dbReference>
<dbReference type="GO" id="GO:0005886">
    <property type="term" value="C:plasma membrane"/>
    <property type="evidence" value="ECO:0007669"/>
    <property type="project" value="UniProtKB-SubCell"/>
</dbReference>
<evidence type="ECO:0000259" key="9">
    <source>
        <dbReference type="PROSITE" id="PS51012"/>
    </source>
</evidence>
<dbReference type="InterPro" id="IPR013525">
    <property type="entry name" value="ABC2_TM"/>
</dbReference>
<dbReference type="InterPro" id="IPR047817">
    <property type="entry name" value="ABC2_TM_bact-type"/>
</dbReference>
<evidence type="ECO:0000256" key="5">
    <source>
        <dbReference type="ARBA" id="ARBA00022692"/>
    </source>
</evidence>
<keyword evidence="7 8" id="KW-0472">Membrane</keyword>
<comment type="similarity">
    <text evidence="2">Belongs to the ABC-2 integral membrane protein family.</text>
</comment>
<keyword evidence="5 8" id="KW-0812">Transmembrane</keyword>
<evidence type="ECO:0000256" key="8">
    <source>
        <dbReference type="SAM" id="Phobius"/>
    </source>
</evidence>
<name>A0A5M8NXN0_9BACT</name>
<feature type="transmembrane region" description="Helical" evidence="8">
    <location>
        <begin position="344"/>
        <end position="364"/>
    </location>
</feature>
<evidence type="ECO:0000256" key="1">
    <source>
        <dbReference type="ARBA" id="ARBA00004651"/>
    </source>
</evidence>
<dbReference type="PANTHER" id="PTHR30294:SF29">
    <property type="entry name" value="MULTIDRUG ABC TRANSPORTER PERMEASE YBHS-RELATED"/>
    <property type="match status" value="1"/>
</dbReference>
<comment type="caution">
    <text evidence="10">The sequence shown here is derived from an EMBL/GenBank/DDBJ whole genome shotgun (WGS) entry which is preliminary data.</text>
</comment>
<organism evidence="10 11">
    <name type="scientific">Candidatus Ordinivivax streblomastigis</name>
    <dbReference type="NCBI Taxonomy" id="2540710"/>
    <lineage>
        <taxon>Bacteria</taxon>
        <taxon>Pseudomonadati</taxon>
        <taxon>Bacteroidota</taxon>
        <taxon>Bacteroidia</taxon>
        <taxon>Bacteroidales</taxon>
        <taxon>Candidatus Ordinivivax</taxon>
    </lineage>
</organism>
<evidence type="ECO:0000313" key="11">
    <source>
        <dbReference type="Proteomes" id="UP000324575"/>
    </source>
</evidence>
<feature type="transmembrane region" description="Helical" evidence="8">
    <location>
        <begin position="227"/>
        <end position="251"/>
    </location>
</feature>
<keyword evidence="6 8" id="KW-1133">Transmembrane helix</keyword>
<feature type="transmembrane region" description="Helical" evidence="8">
    <location>
        <begin position="257"/>
        <end position="277"/>
    </location>
</feature>
<evidence type="ECO:0000313" key="10">
    <source>
        <dbReference type="EMBL" id="KAA6300384.1"/>
    </source>
</evidence>
<dbReference type="AlphaFoldDB" id="A0A5M8NXN0"/>
<sequence length="370" mass="41566">MLRYLIEKEFKQIVRNPFLPKLILAMPLVMMLVLPWAANQEIKNIRLSVVDNDKSVSSERLIHKINASDYFLPTDISSSNEEALHRVEAGDADIILEVPYGFEKNLMREEISRLMISSNATNGAKGGLGASYLSAVIGSFSEEIRMEKGVTVQVGAATGFNIIPNYRFNPHLDYKTFMIPAIMVMLLTLLTGFLPALNIVGEKEVGTIEQINISPVKKFWFIFGKLIPYWVMGFIVLNLCFGLAALVYGLVPAGSLLTIYLFALIYILVVSGLGLVISNYSNTMQQAMFVMFFFVMVLILISGLFTPINSMPGWAKAITWFNPLRYFMEVMRAVYLKGSSFSELTTQFFALVVFALVFNGWAVASYRKRE</sequence>
<proteinExistence type="inferred from homology"/>
<feature type="domain" description="ABC transmembrane type-2" evidence="9">
    <location>
        <begin position="134"/>
        <end position="369"/>
    </location>
</feature>
<evidence type="ECO:0000256" key="6">
    <source>
        <dbReference type="ARBA" id="ARBA00022989"/>
    </source>
</evidence>
<dbReference type="Gene3D" id="3.40.1710.10">
    <property type="entry name" value="abc type-2 transporter like domain"/>
    <property type="match status" value="1"/>
</dbReference>
<dbReference type="Proteomes" id="UP000324575">
    <property type="component" value="Unassembled WGS sequence"/>
</dbReference>
<feature type="transmembrane region" description="Helical" evidence="8">
    <location>
        <begin position="177"/>
        <end position="200"/>
    </location>
</feature>
<evidence type="ECO:0000256" key="3">
    <source>
        <dbReference type="ARBA" id="ARBA00022448"/>
    </source>
</evidence>
<reference evidence="10 11" key="1">
    <citation type="submission" date="2019-03" db="EMBL/GenBank/DDBJ databases">
        <title>Single cell metagenomics reveals metabolic interactions within the superorganism composed of flagellate Streblomastix strix and complex community of Bacteroidetes bacteria on its surface.</title>
        <authorList>
            <person name="Treitli S.C."/>
            <person name="Kolisko M."/>
            <person name="Husnik F."/>
            <person name="Keeling P."/>
            <person name="Hampl V."/>
        </authorList>
    </citation>
    <scope>NUCLEOTIDE SEQUENCE [LARGE SCALE GENOMIC DNA]</scope>
    <source>
        <strain evidence="10">St1</strain>
    </source>
</reference>
<comment type="subcellular location">
    <subcellularLocation>
        <location evidence="1">Cell membrane</location>
        <topology evidence="1">Multi-pass membrane protein</topology>
    </subcellularLocation>
</comment>